<proteinExistence type="predicted"/>
<keyword evidence="3" id="KW-1185">Reference proteome</keyword>
<protein>
    <submittedName>
        <fullName evidence="2">Uncharacterized protein</fullName>
    </submittedName>
</protein>
<dbReference type="InParanoid" id="A0A067N3Q8"/>
<evidence type="ECO:0000313" key="2">
    <source>
        <dbReference type="EMBL" id="KDQ18381.1"/>
    </source>
</evidence>
<dbReference type="AlphaFoldDB" id="A0A067N3Q8"/>
<dbReference type="EMBL" id="KL198021">
    <property type="protein sequence ID" value="KDQ18381.1"/>
    <property type="molecule type" value="Genomic_DNA"/>
</dbReference>
<reference evidence="3" key="1">
    <citation type="journal article" date="2014" name="Proc. Natl. Acad. Sci. U.S.A.">
        <title>Extensive sampling of basidiomycete genomes demonstrates inadequacy of the white-rot/brown-rot paradigm for wood decay fungi.</title>
        <authorList>
            <person name="Riley R."/>
            <person name="Salamov A.A."/>
            <person name="Brown D.W."/>
            <person name="Nagy L.G."/>
            <person name="Floudas D."/>
            <person name="Held B.W."/>
            <person name="Levasseur A."/>
            <person name="Lombard V."/>
            <person name="Morin E."/>
            <person name="Otillar R."/>
            <person name="Lindquist E.A."/>
            <person name="Sun H."/>
            <person name="LaButti K.M."/>
            <person name="Schmutz J."/>
            <person name="Jabbour D."/>
            <person name="Luo H."/>
            <person name="Baker S.E."/>
            <person name="Pisabarro A.G."/>
            <person name="Walton J.D."/>
            <person name="Blanchette R.A."/>
            <person name="Henrissat B."/>
            <person name="Martin F."/>
            <person name="Cullen D."/>
            <person name="Hibbett D.S."/>
            <person name="Grigoriev I.V."/>
        </authorList>
    </citation>
    <scope>NUCLEOTIDE SEQUENCE [LARGE SCALE GENOMIC DNA]</scope>
    <source>
        <strain evidence="3">FD-172 SS1</strain>
    </source>
</reference>
<name>A0A067N3Q8_BOTB1</name>
<feature type="region of interest" description="Disordered" evidence="1">
    <location>
        <begin position="100"/>
        <end position="122"/>
    </location>
</feature>
<organism evidence="2 3">
    <name type="scientific">Botryobasidium botryosum (strain FD-172 SS1)</name>
    <dbReference type="NCBI Taxonomy" id="930990"/>
    <lineage>
        <taxon>Eukaryota</taxon>
        <taxon>Fungi</taxon>
        <taxon>Dikarya</taxon>
        <taxon>Basidiomycota</taxon>
        <taxon>Agaricomycotina</taxon>
        <taxon>Agaricomycetes</taxon>
        <taxon>Cantharellales</taxon>
        <taxon>Botryobasidiaceae</taxon>
        <taxon>Botryobasidium</taxon>
    </lineage>
</organism>
<accession>A0A067N3Q8</accession>
<dbReference type="HOGENOM" id="CLU_2026337_0_0_1"/>
<gene>
    <name evidence="2" type="ORF">BOTBODRAFT_511121</name>
</gene>
<dbReference type="Proteomes" id="UP000027195">
    <property type="component" value="Unassembled WGS sequence"/>
</dbReference>
<evidence type="ECO:0000313" key="3">
    <source>
        <dbReference type="Proteomes" id="UP000027195"/>
    </source>
</evidence>
<sequence length="122" mass="13025">MVLKGSSSGAHRVASAARQSFATYSATAATASRLVRARPAPELESQPPPPNVRILLIAILFQSHSLPHTVTPGLYPLDPTRQSFCARHKIILCLVRAPAQTNAGPPPCSKSTDPRLHSQPSQ</sequence>
<evidence type="ECO:0000256" key="1">
    <source>
        <dbReference type="SAM" id="MobiDB-lite"/>
    </source>
</evidence>